<name>A0A0N8VSX6_9PSED</name>
<dbReference type="Proteomes" id="UP000050342">
    <property type="component" value="Unassembled WGS sequence"/>
</dbReference>
<comment type="caution">
    <text evidence="1">The sequence shown here is derived from an EMBL/GenBank/DDBJ whole genome shotgun (WGS) entry which is preliminary data.</text>
</comment>
<accession>A0A0N8VSX6</accession>
<dbReference type="AlphaFoldDB" id="A0A0N8VSX6"/>
<gene>
    <name evidence="1" type="ORF">AQS70_07125</name>
</gene>
<dbReference type="OrthoDB" id="7028223at2"/>
<proteinExistence type="predicted"/>
<keyword evidence="2" id="KW-1185">Reference proteome</keyword>
<reference evidence="1 2" key="1">
    <citation type="submission" date="2015-10" db="EMBL/GenBank/DDBJ databases">
        <title>Pseudomonas helleri sp. nov. and Pseudomonas weihenstephanensis sp. nov., isolated from raw cows milk.</title>
        <authorList>
            <person name="Von Neubeck M."/>
            <person name="Huptas C."/>
            <person name="Wenning M."/>
            <person name="Scherer S."/>
        </authorList>
    </citation>
    <scope>NUCLEOTIDE SEQUENCE [LARGE SCALE GENOMIC DNA]</scope>
    <source>
        <strain evidence="1 2">BSTT44</strain>
    </source>
</reference>
<evidence type="ECO:0000313" key="1">
    <source>
        <dbReference type="EMBL" id="KQB54548.1"/>
    </source>
</evidence>
<organism evidence="1 2">
    <name type="scientific">Pseudomonas endophytica</name>
    <dbReference type="NCBI Taxonomy" id="1563157"/>
    <lineage>
        <taxon>Bacteria</taxon>
        <taxon>Pseudomonadati</taxon>
        <taxon>Pseudomonadota</taxon>
        <taxon>Gammaproteobacteria</taxon>
        <taxon>Pseudomonadales</taxon>
        <taxon>Pseudomonadaceae</taxon>
        <taxon>Pseudomonas</taxon>
    </lineage>
</organism>
<dbReference type="RefSeq" id="WP_055102044.1">
    <property type="nucleotide sequence ID" value="NZ_LLWH01000068.1"/>
</dbReference>
<sequence>MSAAIQSKISYSDTLKARKAHLSGLINLVKPKSGKTTKIETMTIAAIKAEISVIEQQLAKRS</sequence>
<dbReference type="EMBL" id="LLWH01000068">
    <property type="protein sequence ID" value="KQB54548.1"/>
    <property type="molecule type" value="Genomic_DNA"/>
</dbReference>
<protein>
    <submittedName>
        <fullName evidence="1">Uncharacterized protein</fullName>
    </submittedName>
</protein>
<evidence type="ECO:0000313" key="2">
    <source>
        <dbReference type="Proteomes" id="UP000050342"/>
    </source>
</evidence>